<dbReference type="InParanoid" id="F4C008"/>
<feature type="domain" description="LTD" evidence="1">
    <location>
        <begin position="37"/>
        <end position="128"/>
    </location>
</feature>
<reference evidence="2 3" key="1">
    <citation type="journal article" date="2011" name="J. Bacteriol.">
        <title>Complete genome sequence of Methanosaeta concilii, a specialist in aceticlastic methanogenesis.</title>
        <authorList>
            <person name="Barber R.D."/>
            <person name="Zhang L."/>
            <person name="Harnack M."/>
            <person name="Olson M.V."/>
            <person name="Kaul R."/>
            <person name="Ingram-Smith C."/>
            <person name="Smith K.S."/>
        </authorList>
    </citation>
    <scope>NUCLEOTIDE SEQUENCE [LARGE SCALE GENOMIC DNA]</scope>
    <source>
        <strain evidence="3">ATCC 5969 / DSM 3671 / JCM 10134 / NBRC 103675 / OCM 69 / GP-6</strain>
    </source>
</reference>
<organism evidence="2 3">
    <name type="scientific">Methanothrix soehngenii (strain ATCC 5969 / DSM 3671 / JCM 10134 / NBRC 103675 / OCM 69 / GP-6)</name>
    <name type="common">Methanosaeta concilii</name>
    <dbReference type="NCBI Taxonomy" id="990316"/>
    <lineage>
        <taxon>Archaea</taxon>
        <taxon>Methanobacteriati</taxon>
        <taxon>Methanobacteriota</taxon>
        <taxon>Stenosarchaea group</taxon>
        <taxon>Methanomicrobia</taxon>
        <taxon>Methanotrichales</taxon>
        <taxon>Methanotrichaceae</taxon>
        <taxon>Methanothrix</taxon>
    </lineage>
</organism>
<dbReference type="HOGENOM" id="CLU_1691536_0_0_2"/>
<dbReference type="RefSeq" id="WP_013718948.1">
    <property type="nucleotide sequence ID" value="NC_015416.1"/>
</dbReference>
<gene>
    <name evidence="2" type="ordered locus">MCON_1176</name>
</gene>
<dbReference type="SUPFAM" id="SSF74853">
    <property type="entry name" value="Lamin A/C globular tail domain"/>
    <property type="match status" value="1"/>
</dbReference>
<dbReference type="InterPro" id="IPR036415">
    <property type="entry name" value="Lamin_tail_dom_sf"/>
</dbReference>
<dbReference type="AlphaFoldDB" id="F4C008"/>
<dbReference type="EMBL" id="CP002565">
    <property type="protein sequence ID" value="AEB67899.1"/>
    <property type="molecule type" value="Genomic_DNA"/>
</dbReference>
<dbReference type="KEGG" id="mcj:MCON_1176"/>
<dbReference type="Proteomes" id="UP000007807">
    <property type="component" value="Chromosome"/>
</dbReference>
<proteinExistence type="predicted"/>
<dbReference type="InterPro" id="IPR001322">
    <property type="entry name" value="Lamin_tail_dom"/>
</dbReference>
<evidence type="ECO:0000313" key="3">
    <source>
        <dbReference type="Proteomes" id="UP000007807"/>
    </source>
</evidence>
<evidence type="ECO:0000259" key="1">
    <source>
        <dbReference type="Pfam" id="PF00932"/>
    </source>
</evidence>
<dbReference type="OrthoDB" id="3327at2157"/>
<protein>
    <recommendedName>
        <fullName evidence="1">LTD domain-containing protein</fullName>
    </recommendedName>
</protein>
<evidence type="ECO:0000313" key="2">
    <source>
        <dbReference type="EMBL" id="AEB67899.1"/>
    </source>
</evidence>
<dbReference type="GeneID" id="10460823"/>
<keyword evidence="3" id="KW-1185">Reference proteome</keyword>
<sequence length="172" mass="18868">MESKDKSKWRMTTRPASRGGIRASLAFLCLLAFSASGICDVVINEIELSAPHNETVWVELYNAGDDPVDLTGWTVQIEDGAWKGIIPLQGIIDPLGFKVAKGKDAWATTGNGTVYLYDALGENMDRVYPQSDQSHSHFAYGRIPDGRRRGTSADFAFLRASIGMSNGREVQK</sequence>
<name>F4C008_METSG</name>
<accession>F4C008</accession>
<dbReference type="Pfam" id="PF00932">
    <property type="entry name" value="LTD"/>
    <property type="match status" value="1"/>
</dbReference>
<dbReference type="Gene3D" id="2.60.40.1260">
    <property type="entry name" value="Lamin Tail domain"/>
    <property type="match status" value="1"/>
</dbReference>